<feature type="region of interest" description="Disordered" evidence="1">
    <location>
        <begin position="368"/>
        <end position="407"/>
    </location>
</feature>
<feature type="region of interest" description="Disordered" evidence="1">
    <location>
        <begin position="1"/>
        <end position="99"/>
    </location>
</feature>
<feature type="compositionally biased region" description="Polar residues" evidence="1">
    <location>
        <begin position="221"/>
        <end position="236"/>
    </location>
</feature>
<keyword evidence="3" id="KW-1185">Reference proteome</keyword>
<feature type="compositionally biased region" description="Polar residues" evidence="1">
    <location>
        <begin position="61"/>
        <end position="73"/>
    </location>
</feature>
<feature type="compositionally biased region" description="Polar residues" evidence="1">
    <location>
        <begin position="368"/>
        <end position="379"/>
    </location>
</feature>
<protein>
    <submittedName>
        <fullName evidence="2">Uncharacterized protein</fullName>
    </submittedName>
</protein>
<name>A0A1X0NZV1_9TRYP</name>
<reference evidence="2 3" key="1">
    <citation type="submission" date="2017-03" db="EMBL/GenBank/DDBJ databases">
        <title>An alternative strategy for trypanosome survival in the mammalian bloodstream revealed through genome and transcriptome analysis of the ubiquitous bovine parasite Trypanosoma (Megatrypanum) theileri.</title>
        <authorList>
            <person name="Kelly S."/>
            <person name="Ivens A."/>
            <person name="Mott A."/>
            <person name="O'Neill E."/>
            <person name="Emms D."/>
            <person name="Macleod O."/>
            <person name="Voorheis P."/>
            <person name="Matthews J."/>
            <person name="Matthews K."/>
            <person name="Carrington M."/>
        </authorList>
    </citation>
    <scope>NUCLEOTIDE SEQUENCE [LARGE SCALE GENOMIC DNA]</scope>
    <source>
        <strain evidence="2">Edinburgh</strain>
    </source>
</reference>
<proteinExistence type="predicted"/>
<dbReference type="EMBL" id="NBCO01000009">
    <property type="protein sequence ID" value="ORC90205.1"/>
    <property type="molecule type" value="Genomic_DNA"/>
</dbReference>
<accession>A0A1X0NZV1</accession>
<sequence length="507" mass="55534">MSSSDIHSPLQNPTFSQKKRRLRAALGDLQEYSDAPPAVRRLAIATEEEEEENERERETTASVSSALWNETTAPPTPLERQSTRKSPCGDDPTTGGVLTWNINHEDGERVPTPHLSDVQAYGVGCLQRTIDTYVGSPAESAKIISLAPRARSSPSSSRISATPSYRQRRRKSDVFNTCPYWNTGRSRSFCCHCAQIFCSGSQDGEEKDDGLLTKRSKSIDKSSGNSRSSSVCTNTPTENISNSPTVCIFRQPMLIFKSLGLLKPVMFANSFPRGTTPIRLKRVPRETQNSDKSYCKKEPTKIKGSVTSTQGHHRVKILPSTVEELHHYTKPRGGESVFSLSTPRRQSTSSSAYCPNSLHSQRQAFLWSPRTQPQQQPQHFHSRVFSCSRASSEKAGHSPPSSSTFRTLPSESLEWLQQHLMLQQSHVCNLPVFTSAGPGGESGGGEGHVGLLSARTNGRFPGNNSISSLLLTRTGSNIDTLPTCCDAPLEAFMDSSSLATSSITTLT</sequence>
<feature type="compositionally biased region" description="Low complexity" evidence="1">
    <location>
        <begin position="146"/>
        <end position="164"/>
    </location>
</feature>
<dbReference type="GeneID" id="39984274"/>
<feature type="compositionally biased region" description="Basic and acidic residues" evidence="1">
    <location>
        <begin position="284"/>
        <end position="301"/>
    </location>
</feature>
<feature type="region of interest" description="Disordered" evidence="1">
    <location>
        <begin position="216"/>
        <end position="236"/>
    </location>
</feature>
<evidence type="ECO:0000313" key="3">
    <source>
        <dbReference type="Proteomes" id="UP000192257"/>
    </source>
</evidence>
<dbReference type="RefSeq" id="XP_028884271.1">
    <property type="nucleotide sequence ID" value="XM_029024494.1"/>
</dbReference>
<dbReference type="Proteomes" id="UP000192257">
    <property type="component" value="Unassembled WGS sequence"/>
</dbReference>
<dbReference type="VEuPathDB" id="TriTrypDB:TM35_000092550"/>
<organism evidence="2 3">
    <name type="scientific">Trypanosoma theileri</name>
    <dbReference type="NCBI Taxonomy" id="67003"/>
    <lineage>
        <taxon>Eukaryota</taxon>
        <taxon>Discoba</taxon>
        <taxon>Euglenozoa</taxon>
        <taxon>Kinetoplastea</taxon>
        <taxon>Metakinetoplastina</taxon>
        <taxon>Trypanosomatida</taxon>
        <taxon>Trypanosomatidae</taxon>
        <taxon>Trypanosoma</taxon>
    </lineage>
</organism>
<feature type="region of interest" description="Disordered" evidence="1">
    <location>
        <begin position="146"/>
        <end position="166"/>
    </location>
</feature>
<feature type="compositionally biased region" description="Polar residues" evidence="1">
    <location>
        <begin position="1"/>
        <end position="16"/>
    </location>
</feature>
<evidence type="ECO:0000313" key="2">
    <source>
        <dbReference type="EMBL" id="ORC90205.1"/>
    </source>
</evidence>
<gene>
    <name evidence="2" type="ORF">TM35_000092550</name>
</gene>
<evidence type="ECO:0000256" key="1">
    <source>
        <dbReference type="SAM" id="MobiDB-lite"/>
    </source>
</evidence>
<dbReference type="AlphaFoldDB" id="A0A1X0NZV1"/>
<comment type="caution">
    <text evidence="2">The sequence shown here is derived from an EMBL/GenBank/DDBJ whole genome shotgun (WGS) entry which is preliminary data.</text>
</comment>
<feature type="region of interest" description="Disordered" evidence="1">
    <location>
        <begin position="284"/>
        <end position="312"/>
    </location>
</feature>
<dbReference type="OrthoDB" id="252653at2759"/>